<dbReference type="InterPro" id="IPR010200">
    <property type="entry name" value="HflC"/>
</dbReference>
<name>A0A1H2PWJ0_9BURK</name>
<evidence type="ECO:0000256" key="1">
    <source>
        <dbReference type="ARBA" id="ARBA00004167"/>
    </source>
</evidence>
<dbReference type="Proteomes" id="UP000243719">
    <property type="component" value="Unassembled WGS sequence"/>
</dbReference>
<dbReference type="SMART" id="SM00244">
    <property type="entry name" value="PHB"/>
    <property type="match status" value="1"/>
</dbReference>
<protein>
    <recommendedName>
        <fullName evidence="6">Protein HflC</fullName>
    </recommendedName>
</protein>
<comment type="function">
    <text evidence="6">HflC and HflK could regulate a protease.</text>
</comment>
<evidence type="ECO:0000313" key="9">
    <source>
        <dbReference type="Proteomes" id="UP000243719"/>
    </source>
</evidence>
<dbReference type="RefSeq" id="WP_091913037.1">
    <property type="nucleotide sequence ID" value="NZ_FNLO01000017.1"/>
</dbReference>
<dbReference type="GO" id="GO:0016020">
    <property type="term" value="C:membrane"/>
    <property type="evidence" value="ECO:0007669"/>
    <property type="project" value="UniProtKB-SubCell"/>
</dbReference>
<evidence type="ECO:0000313" key="8">
    <source>
        <dbReference type="EMBL" id="SDV51410.1"/>
    </source>
</evidence>
<dbReference type="PANTHER" id="PTHR42911">
    <property type="entry name" value="MODULATOR OF FTSH PROTEASE HFLC"/>
    <property type="match status" value="1"/>
</dbReference>
<dbReference type="InterPro" id="IPR036013">
    <property type="entry name" value="Band_7/SPFH_dom_sf"/>
</dbReference>
<keyword evidence="8" id="KW-0378">Hydrolase</keyword>
<keyword evidence="8" id="KW-0645">Protease</keyword>
<feature type="domain" description="Band 7" evidence="7">
    <location>
        <begin position="20"/>
        <end position="185"/>
    </location>
</feature>
<accession>A0A1H2PWJ0</accession>
<dbReference type="AlphaFoldDB" id="A0A1H2PWJ0"/>
<reference evidence="9" key="1">
    <citation type="submission" date="2016-09" db="EMBL/GenBank/DDBJ databases">
        <authorList>
            <person name="Varghese N."/>
            <person name="Submissions S."/>
        </authorList>
    </citation>
    <scope>NUCLEOTIDE SEQUENCE [LARGE SCALE GENOMIC DNA]</scope>
    <source>
        <strain evidence="9">JS23</strain>
    </source>
</reference>
<dbReference type="Pfam" id="PF01145">
    <property type="entry name" value="Band_7"/>
    <property type="match status" value="1"/>
</dbReference>
<dbReference type="Gene3D" id="3.30.479.30">
    <property type="entry name" value="Band 7 domain"/>
    <property type="match status" value="1"/>
</dbReference>
<dbReference type="SUPFAM" id="SSF117892">
    <property type="entry name" value="Band 7/SPFH domain"/>
    <property type="match status" value="1"/>
</dbReference>
<dbReference type="OrthoDB" id="9812991at2"/>
<evidence type="ECO:0000256" key="6">
    <source>
        <dbReference type="PIRNR" id="PIRNR005651"/>
    </source>
</evidence>
<dbReference type="PANTHER" id="PTHR42911:SF1">
    <property type="entry name" value="MODULATOR OF FTSH PROTEASE HFLC"/>
    <property type="match status" value="1"/>
</dbReference>
<organism evidence="8 9">
    <name type="scientific">Chitinasiproducens palmae</name>
    <dbReference type="NCBI Taxonomy" id="1770053"/>
    <lineage>
        <taxon>Bacteria</taxon>
        <taxon>Pseudomonadati</taxon>
        <taxon>Pseudomonadota</taxon>
        <taxon>Betaproteobacteria</taxon>
        <taxon>Burkholderiales</taxon>
        <taxon>Burkholderiaceae</taxon>
        <taxon>Chitinasiproducens</taxon>
    </lineage>
</organism>
<keyword evidence="5" id="KW-0472">Membrane</keyword>
<dbReference type="NCBIfam" id="TIGR01932">
    <property type="entry name" value="hflC"/>
    <property type="match status" value="1"/>
</dbReference>
<evidence type="ECO:0000256" key="3">
    <source>
        <dbReference type="ARBA" id="ARBA00022692"/>
    </source>
</evidence>
<evidence type="ECO:0000259" key="7">
    <source>
        <dbReference type="SMART" id="SM00244"/>
    </source>
</evidence>
<keyword evidence="9" id="KW-1185">Reference proteome</keyword>
<comment type="similarity">
    <text evidence="2 6">Belongs to the band 7/mec-2 family. HflC subfamily.</text>
</comment>
<dbReference type="GO" id="GO:0008233">
    <property type="term" value="F:peptidase activity"/>
    <property type="evidence" value="ECO:0007669"/>
    <property type="project" value="UniProtKB-KW"/>
</dbReference>
<dbReference type="CDD" id="cd03405">
    <property type="entry name" value="SPFH_HflC"/>
    <property type="match status" value="1"/>
</dbReference>
<dbReference type="GO" id="GO:0006508">
    <property type="term" value="P:proteolysis"/>
    <property type="evidence" value="ECO:0007669"/>
    <property type="project" value="UniProtKB-KW"/>
</dbReference>
<keyword evidence="4" id="KW-1133">Transmembrane helix</keyword>
<evidence type="ECO:0000256" key="4">
    <source>
        <dbReference type="ARBA" id="ARBA00022989"/>
    </source>
</evidence>
<dbReference type="InterPro" id="IPR001107">
    <property type="entry name" value="Band_7"/>
</dbReference>
<keyword evidence="3" id="KW-0812">Transmembrane</keyword>
<proteinExistence type="inferred from homology"/>
<sequence>MNRIIAAIVALVVLLLIASSMLFVVDQRRFAIVFGLGEVKRVIAEPGLYFKLPPPFERIVPIDKRIQTIDNAEPDRYITAEKKNLLVDLFVKWRVVDARRYFISFRGDSALAEDRLKQIIRSSLNEEFTKRTVSEVVSNEREAVMHTVRNKVARDASAVGIQIVDVRLKRVDMLAEISESVYRRMIAERKQVANQLRSTGAAEAEQIRADADRQREVILATAYKQAQGKMGEGDAQAASIYGDALGKNPEFYSFYKSLQVYRDGFANKSDVIVADPSSPLFRFMRSADGGRPAAAR</sequence>
<dbReference type="EMBL" id="FNLO01000017">
    <property type="protein sequence ID" value="SDV51410.1"/>
    <property type="molecule type" value="Genomic_DNA"/>
</dbReference>
<dbReference type="PIRSF" id="PIRSF005651">
    <property type="entry name" value="HflC"/>
    <property type="match status" value="1"/>
</dbReference>
<dbReference type="STRING" id="1770053.SAMN05216551_11717"/>
<comment type="subcellular location">
    <subcellularLocation>
        <location evidence="1">Membrane</location>
        <topology evidence="1">Single-pass membrane protein</topology>
    </subcellularLocation>
</comment>
<gene>
    <name evidence="8" type="ORF">SAMN05216551_11717</name>
</gene>
<evidence type="ECO:0000256" key="2">
    <source>
        <dbReference type="ARBA" id="ARBA00007862"/>
    </source>
</evidence>
<evidence type="ECO:0000256" key="5">
    <source>
        <dbReference type="ARBA" id="ARBA00023136"/>
    </source>
</evidence>